<evidence type="ECO:0000313" key="3">
    <source>
        <dbReference type="EMBL" id="CAI6367755.1"/>
    </source>
</evidence>
<organism evidence="3 4">
    <name type="scientific">Macrosiphum euphorbiae</name>
    <name type="common">potato aphid</name>
    <dbReference type="NCBI Taxonomy" id="13131"/>
    <lineage>
        <taxon>Eukaryota</taxon>
        <taxon>Metazoa</taxon>
        <taxon>Ecdysozoa</taxon>
        <taxon>Arthropoda</taxon>
        <taxon>Hexapoda</taxon>
        <taxon>Insecta</taxon>
        <taxon>Pterygota</taxon>
        <taxon>Neoptera</taxon>
        <taxon>Paraneoptera</taxon>
        <taxon>Hemiptera</taxon>
        <taxon>Sternorrhyncha</taxon>
        <taxon>Aphidomorpha</taxon>
        <taxon>Aphidoidea</taxon>
        <taxon>Aphididae</taxon>
        <taxon>Macrosiphini</taxon>
        <taxon>Macrosiphum</taxon>
    </lineage>
</organism>
<evidence type="ECO:0000256" key="1">
    <source>
        <dbReference type="SAM" id="MobiDB-lite"/>
    </source>
</evidence>
<proteinExistence type="predicted"/>
<feature type="signal peptide" evidence="2">
    <location>
        <begin position="1"/>
        <end position="20"/>
    </location>
</feature>
<sequence length="119" mass="12902">MKSLFAKSVVFFLVLTTSRCAPGRLGTIDRYNPSFSLADDDDEVYTTESDGTTEDNTWEYYEDDVTDSTTNEIPLETPAPHIDQLAGQDDTTKGQTGCSDSVVDVEGPSTSLAAFTDGE</sequence>
<keyword evidence="4" id="KW-1185">Reference proteome</keyword>
<protein>
    <submittedName>
        <fullName evidence="3">Uncharacterized protein</fullName>
    </submittedName>
</protein>
<name>A0AAV0XH98_9HEMI</name>
<evidence type="ECO:0000256" key="2">
    <source>
        <dbReference type="SAM" id="SignalP"/>
    </source>
</evidence>
<reference evidence="3 4" key="1">
    <citation type="submission" date="2023-01" db="EMBL/GenBank/DDBJ databases">
        <authorList>
            <person name="Whitehead M."/>
        </authorList>
    </citation>
    <scope>NUCLEOTIDE SEQUENCE [LARGE SCALE GENOMIC DNA]</scope>
</reference>
<feature type="region of interest" description="Disordered" evidence="1">
    <location>
        <begin position="76"/>
        <end position="119"/>
    </location>
</feature>
<keyword evidence="2" id="KW-0732">Signal</keyword>
<comment type="caution">
    <text evidence="3">The sequence shown here is derived from an EMBL/GenBank/DDBJ whole genome shotgun (WGS) entry which is preliminary data.</text>
</comment>
<dbReference type="AlphaFoldDB" id="A0AAV0XH98"/>
<dbReference type="EMBL" id="CARXXK010000005">
    <property type="protein sequence ID" value="CAI6367755.1"/>
    <property type="molecule type" value="Genomic_DNA"/>
</dbReference>
<feature type="chain" id="PRO_5043359339" evidence="2">
    <location>
        <begin position="21"/>
        <end position="119"/>
    </location>
</feature>
<accession>A0AAV0XH98</accession>
<evidence type="ECO:0000313" key="4">
    <source>
        <dbReference type="Proteomes" id="UP001160148"/>
    </source>
</evidence>
<dbReference type="Proteomes" id="UP001160148">
    <property type="component" value="Unassembled WGS sequence"/>
</dbReference>
<gene>
    <name evidence="3" type="ORF">MEUPH1_LOCUS22191</name>
</gene>